<dbReference type="Proteomes" id="UP000094053">
    <property type="component" value="Unassembled WGS sequence"/>
</dbReference>
<protein>
    <recommendedName>
        <fullName evidence="3">NAD-dependent epimerase/dehydratase domain-containing protein</fullName>
    </recommendedName>
</protein>
<dbReference type="EMBL" id="MIHA01000024">
    <property type="protein sequence ID" value="ODQ87167.1"/>
    <property type="molecule type" value="Genomic_DNA"/>
</dbReference>
<proteinExistence type="predicted"/>
<accession>A0A1E3RCP6</accession>
<reference evidence="2" key="1">
    <citation type="submission" date="2016-09" db="EMBL/GenBank/DDBJ databases">
        <authorList>
            <person name="Greninger A.L."/>
            <person name="Jerome K.R."/>
            <person name="Mcnair B."/>
            <person name="Wallis C."/>
            <person name="Fang F."/>
        </authorList>
    </citation>
    <scope>NUCLEOTIDE SEQUENCE [LARGE SCALE GENOMIC DNA]</scope>
    <source>
        <strain evidence="2">M6</strain>
    </source>
</reference>
<dbReference type="InterPro" id="IPR036291">
    <property type="entry name" value="NAD(P)-bd_dom_sf"/>
</dbReference>
<sequence length="160" mass="17204">MNALRTQGTANLLDAAAALGARRFVTQSLILGYGLADHGGAKITEERPFGVLRGDRSDPAIAAMAGAENLAFAAEHVDVVALRYGIFYGPGASDMFVTMLKRRMLPLPARRVRCGCRPRWCVWARRSPGHRCSTCRCGCRTTAPRTNSGGGRGGRRTARA</sequence>
<comment type="caution">
    <text evidence="1">The sequence shown here is derived from an EMBL/GenBank/DDBJ whole genome shotgun (WGS) entry which is preliminary data.</text>
</comment>
<evidence type="ECO:0008006" key="3">
    <source>
        <dbReference type="Google" id="ProtNLM"/>
    </source>
</evidence>
<dbReference type="AlphaFoldDB" id="A0A1E3RCP6"/>
<keyword evidence="2" id="KW-1185">Reference proteome</keyword>
<name>A0A1E3RCP6_MYCFV</name>
<dbReference type="SUPFAM" id="SSF51735">
    <property type="entry name" value="NAD(P)-binding Rossmann-fold domains"/>
    <property type="match status" value="1"/>
</dbReference>
<dbReference type="STRING" id="1776.BHQ18_24715"/>
<evidence type="ECO:0000313" key="1">
    <source>
        <dbReference type="EMBL" id="ODQ87167.1"/>
    </source>
</evidence>
<dbReference type="RefSeq" id="WP_069416298.1">
    <property type="nucleotide sequence ID" value="NZ_JACKUL010000009.1"/>
</dbReference>
<evidence type="ECO:0000313" key="2">
    <source>
        <dbReference type="Proteomes" id="UP000094053"/>
    </source>
</evidence>
<dbReference type="Gene3D" id="3.40.50.720">
    <property type="entry name" value="NAD(P)-binding Rossmann-like Domain"/>
    <property type="match status" value="1"/>
</dbReference>
<organism evidence="1 2">
    <name type="scientific">Mycolicibacterium flavescens</name>
    <name type="common">Mycobacterium flavescens</name>
    <dbReference type="NCBI Taxonomy" id="1776"/>
    <lineage>
        <taxon>Bacteria</taxon>
        <taxon>Bacillati</taxon>
        <taxon>Actinomycetota</taxon>
        <taxon>Actinomycetes</taxon>
        <taxon>Mycobacteriales</taxon>
        <taxon>Mycobacteriaceae</taxon>
        <taxon>Mycolicibacterium</taxon>
    </lineage>
</organism>
<gene>
    <name evidence="1" type="ORF">BHQ18_24715</name>
</gene>